<dbReference type="EMBL" id="JAVDSC010000010">
    <property type="protein sequence ID" value="MDR6630188.1"/>
    <property type="molecule type" value="Genomic_DNA"/>
</dbReference>
<dbReference type="InterPro" id="IPR000795">
    <property type="entry name" value="T_Tr_GTP-bd_dom"/>
</dbReference>
<dbReference type="EMBL" id="JACHLA010000006">
    <property type="protein sequence ID" value="MBB6363472.1"/>
    <property type="molecule type" value="Genomic_DNA"/>
</dbReference>
<dbReference type="Gene3D" id="3.40.50.300">
    <property type="entry name" value="P-loop containing nucleotide triphosphate hydrolases"/>
    <property type="match status" value="1"/>
</dbReference>
<dbReference type="AlphaFoldDB" id="A0AAW3VF97"/>
<dbReference type="Pfam" id="PF00009">
    <property type="entry name" value="GTP_EFTU"/>
    <property type="match status" value="1"/>
</dbReference>
<dbReference type="EMBL" id="JACHLA010000009">
    <property type="protein sequence ID" value="MBB6363707.1"/>
    <property type="molecule type" value="Genomic_DNA"/>
</dbReference>
<proteinExistence type="predicted"/>
<gene>
    <name evidence="2" type="ORF">HNP34_001604</name>
    <name evidence="3" type="ORF">HNP34_001847</name>
    <name evidence="4" type="ORF">J2X86_001537</name>
    <name evidence="5" type="ORF">J2X86_002241</name>
</gene>
<feature type="domain" description="Tr-type G" evidence="1">
    <location>
        <begin position="10"/>
        <end position="41"/>
    </location>
</feature>
<sequence length="49" mass="5155">MAKAKFERNKPHVNVGTIGHVDHGKTTLTAAIATVCAKKFGGEAKDYAA</sequence>
<dbReference type="PANTHER" id="PTHR43721:SF22">
    <property type="entry name" value="ELONGATION FACTOR TU, MITOCHONDRIAL"/>
    <property type="match status" value="1"/>
</dbReference>
<evidence type="ECO:0000313" key="6">
    <source>
        <dbReference type="Proteomes" id="UP000548425"/>
    </source>
</evidence>
<dbReference type="GO" id="GO:0003924">
    <property type="term" value="F:GTPase activity"/>
    <property type="evidence" value="ECO:0007669"/>
    <property type="project" value="InterPro"/>
</dbReference>
<keyword evidence="2" id="KW-0251">Elongation factor</keyword>
<reference evidence="2 6" key="1">
    <citation type="submission" date="2020-08" db="EMBL/GenBank/DDBJ databases">
        <title>Functional genomics of gut bacteria from endangered species of beetles.</title>
        <authorList>
            <person name="Carlos-Shanley C."/>
        </authorList>
    </citation>
    <scope>NUCLEOTIDE SEQUENCE [LARGE SCALE GENOMIC DNA]</scope>
    <source>
        <strain evidence="2 6">S00127</strain>
    </source>
</reference>
<dbReference type="GO" id="GO:0005829">
    <property type="term" value="C:cytosol"/>
    <property type="evidence" value="ECO:0007669"/>
    <property type="project" value="TreeGrafter"/>
</dbReference>
<accession>A0AAW3VF97</accession>
<protein>
    <submittedName>
        <fullName evidence="2">Translation elongation factor EF-Tu-like GTPase</fullName>
    </submittedName>
</protein>
<organism evidence="2 6">
    <name type="scientific">Acinetobacter lwoffii</name>
    <dbReference type="NCBI Taxonomy" id="28090"/>
    <lineage>
        <taxon>Bacteria</taxon>
        <taxon>Pseudomonadati</taxon>
        <taxon>Pseudomonadota</taxon>
        <taxon>Gammaproteobacteria</taxon>
        <taxon>Moraxellales</taxon>
        <taxon>Moraxellaceae</taxon>
        <taxon>Acinetobacter</taxon>
    </lineage>
</organism>
<reference evidence="4" key="2">
    <citation type="submission" date="2023-07" db="EMBL/GenBank/DDBJ databases">
        <title>Sorghum-associated microbial communities from plants grown in Nebraska, USA.</title>
        <authorList>
            <person name="Schachtman D."/>
        </authorList>
    </citation>
    <scope>NUCLEOTIDE SEQUENCE</scope>
    <source>
        <strain evidence="4">BE44</strain>
    </source>
</reference>
<name>A0AAW3VF97_ACILW</name>
<dbReference type="Proteomes" id="UP000548425">
    <property type="component" value="Unassembled WGS sequence"/>
</dbReference>
<dbReference type="GO" id="GO:0003746">
    <property type="term" value="F:translation elongation factor activity"/>
    <property type="evidence" value="ECO:0007669"/>
    <property type="project" value="UniProtKB-KW"/>
</dbReference>
<evidence type="ECO:0000313" key="3">
    <source>
        <dbReference type="EMBL" id="MBB6363707.1"/>
    </source>
</evidence>
<feature type="non-terminal residue" evidence="2">
    <location>
        <position position="49"/>
    </location>
</feature>
<dbReference type="InterPro" id="IPR027417">
    <property type="entry name" value="P-loop_NTPase"/>
</dbReference>
<dbReference type="EMBL" id="JAVDSC010000005">
    <property type="protein sequence ID" value="MDR6629496.1"/>
    <property type="molecule type" value="Genomic_DNA"/>
</dbReference>
<dbReference type="PANTHER" id="PTHR43721">
    <property type="entry name" value="ELONGATION FACTOR TU-RELATED"/>
    <property type="match status" value="1"/>
</dbReference>
<dbReference type="InterPro" id="IPR050055">
    <property type="entry name" value="EF-Tu_GTPase"/>
</dbReference>
<evidence type="ECO:0000313" key="5">
    <source>
        <dbReference type="EMBL" id="MDR6630188.1"/>
    </source>
</evidence>
<dbReference type="Proteomes" id="UP001262767">
    <property type="component" value="Unassembled WGS sequence"/>
</dbReference>
<keyword evidence="2" id="KW-0648">Protein biosynthesis</keyword>
<dbReference type="SUPFAM" id="SSF52540">
    <property type="entry name" value="P-loop containing nucleoside triphosphate hydrolases"/>
    <property type="match status" value="1"/>
</dbReference>
<comment type="caution">
    <text evidence="2">The sequence shown here is derived from an EMBL/GenBank/DDBJ whole genome shotgun (WGS) entry which is preliminary data.</text>
</comment>
<evidence type="ECO:0000313" key="4">
    <source>
        <dbReference type="EMBL" id="MDR6629496.1"/>
    </source>
</evidence>
<dbReference type="RefSeq" id="WP_260400185.1">
    <property type="nucleotide sequence ID" value="NZ_JACHLA010000006.1"/>
</dbReference>
<dbReference type="GO" id="GO:0005525">
    <property type="term" value="F:GTP binding"/>
    <property type="evidence" value="ECO:0007669"/>
    <property type="project" value="InterPro"/>
</dbReference>
<evidence type="ECO:0000259" key="1">
    <source>
        <dbReference type="Pfam" id="PF00009"/>
    </source>
</evidence>
<evidence type="ECO:0000313" key="2">
    <source>
        <dbReference type="EMBL" id="MBB6363472.1"/>
    </source>
</evidence>